<proteinExistence type="predicted"/>
<gene>
    <name evidence="1" type="ORF">MTR67_048849</name>
</gene>
<evidence type="ECO:0000313" key="2">
    <source>
        <dbReference type="Proteomes" id="UP001234989"/>
    </source>
</evidence>
<sequence>MGGGTKLVNMVGTNSGHCPNDAKFEALYNKEVQYLGNQVGGGGGVLQQ</sequence>
<protein>
    <submittedName>
        <fullName evidence="1">Uncharacterized protein</fullName>
    </submittedName>
</protein>
<dbReference type="EMBL" id="CP133622">
    <property type="protein sequence ID" value="WMV55464.1"/>
    <property type="molecule type" value="Genomic_DNA"/>
</dbReference>
<accession>A0AAF0V1E2</accession>
<evidence type="ECO:0000313" key="1">
    <source>
        <dbReference type="EMBL" id="WMV55464.1"/>
    </source>
</evidence>
<keyword evidence="2" id="KW-1185">Reference proteome</keyword>
<dbReference type="Proteomes" id="UP001234989">
    <property type="component" value="Chromosome 11"/>
</dbReference>
<dbReference type="AlphaFoldDB" id="A0AAF0V1E2"/>
<organism evidence="1 2">
    <name type="scientific">Solanum verrucosum</name>
    <dbReference type="NCBI Taxonomy" id="315347"/>
    <lineage>
        <taxon>Eukaryota</taxon>
        <taxon>Viridiplantae</taxon>
        <taxon>Streptophyta</taxon>
        <taxon>Embryophyta</taxon>
        <taxon>Tracheophyta</taxon>
        <taxon>Spermatophyta</taxon>
        <taxon>Magnoliopsida</taxon>
        <taxon>eudicotyledons</taxon>
        <taxon>Gunneridae</taxon>
        <taxon>Pentapetalae</taxon>
        <taxon>asterids</taxon>
        <taxon>lamiids</taxon>
        <taxon>Solanales</taxon>
        <taxon>Solanaceae</taxon>
        <taxon>Solanoideae</taxon>
        <taxon>Solaneae</taxon>
        <taxon>Solanum</taxon>
    </lineage>
</organism>
<reference evidence="1" key="1">
    <citation type="submission" date="2023-08" db="EMBL/GenBank/DDBJ databases">
        <title>A de novo genome assembly of Solanum verrucosum Schlechtendal, a Mexican diploid species geographically isolated from the other diploid A-genome species in potato relatives.</title>
        <authorList>
            <person name="Hosaka K."/>
        </authorList>
    </citation>
    <scope>NUCLEOTIDE SEQUENCE</scope>
    <source>
        <tissue evidence="1">Young leaves</tissue>
    </source>
</reference>
<name>A0AAF0V1E2_SOLVR</name>